<evidence type="ECO:0000256" key="3">
    <source>
        <dbReference type="ARBA" id="ARBA00022729"/>
    </source>
</evidence>
<dbReference type="SUPFAM" id="SSF103647">
    <property type="entry name" value="TSP type-3 repeat"/>
    <property type="match status" value="2"/>
</dbReference>
<feature type="region of interest" description="Disordered" evidence="5">
    <location>
        <begin position="1196"/>
        <end position="1256"/>
    </location>
</feature>
<dbReference type="InterPro" id="IPR028974">
    <property type="entry name" value="TSP_type-3_rpt"/>
</dbReference>
<feature type="compositionally biased region" description="Acidic residues" evidence="5">
    <location>
        <begin position="760"/>
        <end position="774"/>
    </location>
</feature>
<evidence type="ECO:0000256" key="1">
    <source>
        <dbReference type="ARBA" id="ARBA00004613"/>
    </source>
</evidence>
<feature type="region of interest" description="Disordered" evidence="5">
    <location>
        <begin position="1303"/>
        <end position="1333"/>
    </location>
</feature>
<feature type="region of interest" description="Disordered" evidence="5">
    <location>
        <begin position="804"/>
        <end position="854"/>
    </location>
</feature>
<evidence type="ECO:0000256" key="5">
    <source>
        <dbReference type="SAM" id="MobiDB-lite"/>
    </source>
</evidence>
<evidence type="ECO:0000313" key="6">
    <source>
        <dbReference type="EMBL" id="MFC7127732.1"/>
    </source>
</evidence>
<sequence length="2098" mass="227726">MASPLDNALQAPAQLLQFGQAAANVSVTTAHIHHERALRQLQAEPDSDQILQARELLNQSLTDYRGSVRVQRHTSSVFANDTRVLELLDNSTVSQETYETISANLLLGDGLTVSTAIDDAQRARVQTAEQLPTQTKQRVETLISEAQSEFQAANESLAADAPSTTALSHYEHAWQSAQRALDLLDSATSPKIDIIEQRVTDNGEHGVLRGDIFSIRPWELSNITVAVNGTEQTVSLDTPSIPATDAHFNHTTQTTEPVSVTVSAVDQRNPDTQRSFENVTSTEDGTLTISNDTETVGLSLETELLGTELSTTSAETVTFDNHTLQTITNESATNLSELDYWERAHSRANKSDTTHEHCGWLGQCTSYYSEEFTVDSYSGDVINVTVNSSEAGIELSLLSPFGFAVAETTAEAGESASVTTRASHNGTFTVQVHSATSQTAMNYTASVRRTERQFAPVVYYDPVTMAIQEQAPTQTTVHTPWPDGTSDDQIHASTEDDLNRPTRPNNYNYTVSQLVPGTSISFAAASYTCTRPDQTAYSGTTQSVLGTRHYDMPCATVQESVRNLQIQTAPQKGENTGNVVILQNGDPVPTPAAASPEQRSLLEILGEERITPDNHLNISDHQGVVLFELSSPNADYEDAFGWPQEPDFNDAVVLVNLTGSGVQETTTTTMVDWDGLPTAYEREVTGTAPDSPNSNSSYTSPNESANALSDSEEDFDNDNATNGMEFFYGTDPFDADTDGDGLSDGVENRYIQLNATNPDTDNDGITDSDEDFDGDGLKNGVEAQTNASLVASDTDLDGLIDTVEIQTHGTDPADKDTDDDGLIDPEELELGTDPLDPDTDEDGILDGDESYTTAKENETLGVSVEVTGPGNIADSVEIENASEQFPAPTVQNLSVGSTVEISVDDSLSGANLAMRYDESQLNGSESNLAVYRYNETRQTFVQLDTQVNPTNNTVTATGGPTTQVASKSTAKASNANAEPVEVDDSSSTYIVADRVAWNEVMSRELPDVDIDDSEYIVDSPQNVNINGFVVHRTFDEKTGRPQIFMYLHKGNEKVFGSMTLDNATINGSVNINTQGQGIDNQGDRYPEEGSTDSPNCGADEVYFKTHEVDFNLNTCSARDGFFTAYNVSGANPTVTFNIRNYQGPANRPITLGGNGPRPIVQGVKLPLTKENAINDSDGDGLPDTIEEGGLFIGPTKNLDKTFVKTDPNNPDTDGDGVSDGEEVKKRGDNGDGEYYLLASDPTEKDTDGDGLSDSEEMQERTIQYTTSPSTTTGYLDGINSDDPDFEKLESKYFTRGNVRSDPMLLDTDGDGLSDRKEGKLGTNPNAADTTGDDITDTVAVENGINPTLFDIQPPEIDVTDWEWKKPPIQLKVEYTVSAAVTDKAGLNESTVLKDGSVEKTHPLSGESDRIESEFTGGALEGIAGHLKGTKVSVRATDQHDNTASKVAITRSNFYGMAAKELAKQGLGGELVAKYLGVFSGFTVGSGETFSTIRMFLDDPVAYIESMTKILQAVKHLDKIPEQIDQQQKLNNPFDEDDETTKYQIYRVNWFRGYIGFAAFQMTSPGGQVAKALKSSSKLNSVVSKVDSSRLSKAVEFARKANLKKQRAVAKTKFKVREQLLKAKELTKSGANRLLDGAKTASQVLRRGTVNKQLDTQTLRIMADGSGDVDETFRQAVYRAADGDTIDSYDQIDQAIQKTGKLDSAKKTRAKQLVIETDGEGLKLIGELDDTAVKKLTRIDGSDADTFRQSLVRQYAEGAVDAADIQQTIQQVRELDSAKQQRAMQLVEETPDAGGIQLLDELDTDNLGSLLSSCGSSVRASVGPLPADSTSVEPTTLGSGTRCPGFQLLKNAADPDIDNANLNSLLAQLDDAQTKTLARGLAKKDNPGEFLNKIDPKTMKQLGNAETPAGQNVFDVAYDISADGYSQSAIKQLADADLTTRQTQQTLSKLNAYKDNYKTSNPNEIAEIYGEVELEAKLGDEYEVVSQVDVDYANTERDTEIDQLIIKDDTVVGAGQPKNPKSSNVDNALLDAKKQHNEFERYLRQYGVEDLSRPEGKDPEITPDTVNNNQLYTLGPTSEFDIKTLQKDQIKIIYQVFSS</sequence>
<name>A0ABD5X9K3_9EURY</name>
<evidence type="ECO:0000256" key="4">
    <source>
        <dbReference type="ARBA" id="ARBA00022837"/>
    </source>
</evidence>
<feature type="compositionally biased region" description="Low complexity" evidence="5">
    <location>
        <begin position="689"/>
        <end position="704"/>
    </location>
</feature>
<evidence type="ECO:0000256" key="2">
    <source>
        <dbReference type="ARBA" id="ARBA00022525"/>
    </source>
</evidence>
<dbReference type="PANTHER" id="PTHR37467:SF1">
    <property type="entry name" value="EXPORTED CALCIUM-BINDING GLYCOPROTEIN"/>
    <property type="match status" value="1"/>
</dbReference>
<keyword evidence="2" id="KW-0964">Secreted</keyword>
<dbReference type="InterPro" id="IPR059100">
    <property type="entry name" value="TSP3_bac"/>
</dbReference>
<reference evidence="6 7" key="1">
    <citation type="journal article" date="2014" name="Int. J. Syst. Evol. Microbiol.">
        <title>Complete genome sequence of Corynebacterium casei LMG S-19264T (=DSM 44701T), isolated from a smear-ripened cheese.</title>
        <authorList>
            <consortium name="US DOE Joint Genome Institute (JGI-PGF)"/>
            <person name="Walter F."/>
            <person name="Albersmeier A."/>
            <person name="Kalinowski J."/>
            <person name="Ruckert C."/>
        </authorList>
    </citation>
    <scope>NUCLEOTIDE SEQUENCE [LARGE SCALE GENOMIC DNA]</scope>
    <source>
        <strain evidence="6 7">CGMCC 4.7215</strain>
    </source>
</reference>
<feature type="region of interest" description="Disordered" evidence="5">
    <location>
        <begin position="473"/>
        <end position="504"/>
    </location>
</feature>
<dbReference type="Pfam" id="PF18884">
    <property type="entry name" value="TSP3_bac"/>
    <property type="match status" value="8"/>
</dbReference>
<dbReference type="PROSITE" id="PS00018">
    <property type="entry name" value="EF_HAND_1"/>
    <property type="match status" value="1"/>
</dbReference>
<dbReference type="Proteomes" id="UP001596414">
    <property type="component" value="Unassembled WGS sequence"/>
</dbReference>
<keyword evidence="4" id="KW-0106">Calcium</keyword>
<gene>
    <name evidence="6" type="ORF">ACFQJ7_17185</name>
</gene>
<dbReference type="InterPro" id="IPR053180">
    <property type="entry name" value="Ca-binding_acidic-repeat"/>
</dbReference>
<dbReference type="InterPro" id="IPR018247">
    <property type="entry name" value="EF_Hand_1_Ca_BS"/>
</dbReference>
<organism evidence="6 7">
    <name type="scientific">Halovenus rubra</name>
    <dbReference type="NCBI Taxonomy" id="869890"/>
    <lineage>
        <taxon>Archaea</taxon>
        <taxon>Methanobacteriati</taxon>
        <taxon>Methanobacteriota</taxon>
        <taxon>Stenosarchaea group</taxon>
        <taxon>Halobacteria</taxon>
        <taxon>Halobacteriales</taxon>
        <taxon>Haloarculaceae</taxon>
        <taxon>Halovenus</taxon>
    </lineage>
</organism>
<evidence type="ECO:0000313" key="7">
    <source>
        <dbReference type="Proteomes" id="UP001596414"/>
    </source>
</evidence>
<dbReference type="Gene3D" id="2.60.120.380">
    <property type="match status" value="1"/>
</dbReference>
<feature type="compositionally biased region" description="Acidic residues" evidence="5">
    <location>
        <begin position="816"/>
        <end position="849"/>
    </location>
</feature>
<keyword evidence="3" id="KW-0732">Signal</keyword>
<dbReference type="PANTHER" id="PTHR37467">
    <property type="entry name" value="EXPORTED CALCIUM-BINDING GLYCOPROTEIN-RELATED"/>
    <property type="match status" value="1"/>
</dbReference>
<dbReference type="RefSeq" id="WP_267636812.1">
    <property type="nucleotide sequence ID" value="NZ_JAODIY010000006.1"/>
</dbReference>
<comment type="subcellular location">
    <subcellularLocation>
        <location evidence="1">Secreted</location>
    </subcellularLocation>
</comment>
<proteinExistence type="predicted"/>
<feature type="region of interest" description="Disordered" evidence="5">
    <location>
        <begin position="683"/>
        <end position="775"/>
    </location>
</feature>
<feature type="compositionally biased region" description="Basic and acidic residues" evidence="5">
    <location>
        <begin position="488"/>
        <end position="500"/>
    </location>
</feature>
<feature type="region of interest" description="Disordered" evidence="5">
    <location>
        <begin position="1071"/>
        <end position="1093"/>
    </location>
</feature>
<dbReference type="EMBL" id="JBHSZQ010000052">
    <property type="protein sequence ID" value="MFC7127732.1"/>
    <property type="molecule type" value="Genomic_DNA"/>
</dbReference>
<comment type="caution">
    <text evidence="6">The sequence shown here is derived from an EMBL/GenBank/DDBJ whole genome shotgun (WGS) entry which is preliminary data.</text>
</comment>
<protein>
    <submittedName>
        <fullName evidence="6">Uncharacterized protein</fullName>
    </submittedName>
</protein>
<accession>A0ABD5X9K3</accession>